<dbReference type="SMART" id="SM00093">
    <property type="entry name" value="SERPIN"/>
    <property type="match status" value="1"/>
</dbReference>
<protein>
    <recommendedName>
        <fullName evidence="5">Serpin domain-containing protein</fullName>
    </recommendedName>
</protein>
<evidence type="ECO:0000256" key="3">
    <source>
        <dbReference type="RuleBase" id="RU000411"/>
    </source>
</evidence>
<organism evidence="6 7">
    <name type="scientific">Diatraea saccharalis</name>
    <name type="common">sugarcane borer</name>
    <dbReference type="NCBI Taxonomy" id="40085"/>
    <lineage>
        <taxon>Eukaryota</taxon>
        <taxon>Metazoa</taxon>
        <taxon>Ecdysozoa</taxon>
        <taxon>Arthropoda</taxon>
        <taxon>Hexapoda</taxon>
        <taxon>Insecta</taxon>
        <taxon>Pterygota</taxon>
        <taxon>Neoptera</taxon>
        <taxon>Endopterygota</taxon>
        <taxon>Lepidoptera</taxon>
        <taxon>Glossata</taxon>
        <taxon>Ditrysia</taxon>
        <taxon>Pyraloidea</taxon>
        <taxon>Crambidae</taxon>
        <taxon>Crambinae</taxon>
        <taxon>Diatraea</taxon>
    </lineage>
</organism>
<comment type="similarity">
    <text evidence="3">Belongs to the serpin family.</text>
</comment>
<dbReference type="CDD" id="cd19598">
    <property type="entry name" value="serpin77Ba-like_insects"/>
    <property type="match status" value="1"/>
</dbReference>
<evidence type="ECO:0000256" key="4">
    <source>
        <dbReference type="SAM" id="SignalP"/>
    </source>
</evidence>
<dbReference type="InterPro" id="IPR023796">
    <property type="entry name" value="Serpin_dom"/>
</dbReference>
<dbReference type="Pfam" id="PF00079">
    <property type="entry name" value="Serpin"/>
    <property type="match status" value="1"/>
</dbReference>
<dbReference type="InterPro" id="IPR042185">
    <property type="entry name" value="Serpin_sf_2"/>
</dbReference>
<evidence type="ECO:0000256" key="1">
    <source>
        <dbReference type="ARBA" id="ARBA00022690"/>
    </source>
</evidence>
<dbReference type="InterPro" id="IPR000215">
    <property type="entry name" value="Serpin_fam"/>
</dbReference>
<dbReference type="OrthoDB" id="9440847at2759"/>
<dbReference type="PANTHER" id="PTHR11461">
    <property type="entry name" value="SERINE PROTEASE INHIBITOR, SERPIN"/>
    <property type="match status" value="1"/>
</dbReference>
<evidence type="ECO:0000313" key="7">
    <source>
        <dbReference type="Proteomes" id="UP001153714"/>
    </source>
</evidence>
<keyword evidence="2" id="KW-0722">Serine protease inhibitor</keyword>
<dbReference type="SUPFAM" id="SSF56574">
    <property type="entry name" value="Serpins"/>
    <property type="match status" value="1"/>
</dbReference>
<dbReference type="Gene3D" id="2.30.39.10">
    <property type="entry name" value="Alpha-1-antitrypsin, domain 1"/>
    <property type="match status" value="1"/>
</dbReference>
<dbReference type="Gene3D" id="3.30.497.10">
    <property type="entry name" value="Antithrombin, subunit I, domain 2"/>
    <property type="match status" value="1"/>
</dbReference>
<dbReference type="EMBL" id="OU893335">
    <property type="protein sequence ID" value="CAG9792458.1"/>
    <property type="molecule type" value="Genomic_DNA"/>
</dbReference>
<dbReference type="GO" id="GO:0004867">
    <property type="term" value="F:serine-type endopeptidase inhibitor activity"/>
    <property type="evidence" value="ECO:0007669"/>
    <property type="project" value="UniProtKB-KW"/>
</dbReference>
<dbReference type="InterPro" id="IPR036186">
    <property type="entry name" value="Serpin_sf"/>
</dbReference>
<feature type="chain" id="PRO_5040515940" description="Serpin domain-containing protein" evidence="4">
    <location>
        <begin position="17"/>
        <end position="395"/>
    </location>
</feature>
<keyword evidence="4" id="KW-0732">Signal</keyword>
<dbReference type="PANTHER" id="PTHR11461:SF367">
    <property type="entry name" value="GH21475P-RELATED"/>
    <property type="match status" value="1"/>
</dbReference>
<dbReference type="GO" id="GO:0005615">
    <property type="term" value="C:extracellular space"/>
    <property type="evidence" value="ECO:0007669"/>
    <property type="project" value="InterPro"/>
</dbReference>
<dbReference type="PROSITE" id="PS00284">
    <property type="entry name" value="SERPIN"/>
    <property type="match status" value="1"/>
</dbReference>
<dbReference type="InterPro" id="IPR023795">
    <property type="entry name" value="Serpin_CS"/>
</dbReference>
<dbReference type="Proteomes" id="UP001153714">
    <property type="component" value="Chromosome 4"/>
</dbReference>
<sequence>MRTVVFSLYIIASCHCAIQFSDRPRNFSIELVHYTQLETDGHVVISPFGIWTLMTGIALGATGNSFDQLARAFILPKDSREIIRGYKELTSIVLNTKTKGVALSTKNFVFLDNNFKVFPEFRRTLESDFGAAVEILDFKSPNAADIANSKIERTGATVRNVLHSDDFAQSRMILANAISFKGLWASPFNKSETKVEIFYDENKNPIGRVNMMYQNSAVSMSNIKLMQSYALEMPYGNDGKYSMLFLLPLNGVKIADVYRRLAHVNMWDIFEQLKKDSEYFEGQETEVRIPRFKIRTNVLMNKPLIHMGVFDIFEADRARFDRIANEDIFISAIAHTADIEVTESGTVASATSTASFVDKISSHGFVANRPFIYFLMEKSTMTMIFGGIYSKPTIF</sequence>
<gene>
    <name evidence="6" type="ORF">DIATSA_LOCUS9985</name>
</gene>
<reference evidence="6" key="1">
    <citation type="submission" date="2021-12" db="EMBL/GenBank/DDBJ databases">
        <authorList>
            <person name="King R."/>
        </authorList>
    </citation>
    <scope>NUCLEOTIDE SEQUENCE</scope>
</reference>
<evidence type="ECO:0000313" key="6">
    <source>
        <dbReference type="EMBL" id="CAG9792458.1"/>
    </source>
</evidence>
<dbReference type="InterPro" id="IPR042178">
    <property type="entry name" value="Serpin_sf_1"/>
</dbReference>
<feature type="domain" description="Serpin" evidence="5">
    <location>
        <begin position="25"/>
        <end position="392"/>
    </location>
</feature>
<proteinExistence type="inferred from homology"/>
<name>A0A9N9RA48_9NEOP</name>
<reference evidence="6" key="2">
    <citation type="submission" date="2022-10" db="EMBL/GenBank/DDBJ databases">
        <authorList>
            <consortium name="ENA_rothamsted_submissions"/>
            <consortium name="culmorum"/>
            <person name="King R."/>
        </authorList>
    </citation>
    <scope>NUCLEOTIDE SEQUENCE</scope>
</reference>
<evidence type="ECO:0000256" key="2">
    <source>
        <dbReference type="ARBA" id="ARBA00022900"/>
    </source>
</evidence>
<evidence type="ECO:0000259" key="5">
    <source>
        <dbReference type="SMART" id="SM00093"/>
    </source>
</evidence>
<accession>A0A9N9RA48</accession>
<keyword evidence="7" id="KW-1185">Reference proteome</keyword>
<keyword evidence="1" id="KW-0646">Protease inhibitor</keyword>
<dbReference type="AlphaFoldDB" id="A0A9N9RA48"/>
<feature type="signal peptide" evidence="4">
    <location>
        <begin position="1"/>
        <end position="16"/>
    </location>
</feature>